<feature type="compositionally biased region" description="Basic and acidic residues" evidence="1">
    <location>
        <begin position="185"/>
        <end position="197"/>
    </location>
</feature>
<protein>
    <submittedName>
        <fullName evidence="3">CAPA peptides-like isoform X1</fullName>
    </submittedName>
</protein>
<evidence type="ECO:0000313" key="3">
    <source>
        <dbReference type="RefSeq" id="XP_024222212.1"/>
    </source>
</evidence>
<name>A0A6P6FA76_BOMIM</name>
<gene>
    <name evidence="3" type="primary">LOC100742140</name>
</gene>
<dbReference type="AlphaFoldDB" id="A0A6P6FA76"/>
<keyword evidence="2" id="KW-1185">Reference proteome</keyword>
<dbReference type="GeneID" id="100742140"/>
<feature type="region of interest" description="Disordered" evidence="1">
    <location>
        <begin position="174"/>
        <end position="197"/>
    </location>
</feature>
<dbReference type="RefSeq" id="XP_024222212.1">
    <property type="nucleotide sequence ID" value="XM_024366444.2"/>
</dbReference>
<dbReference type="OrthoDB" id="6430009at2759"/>
<dbReference type="Proteomes" id="UP000515180">
    <property type="component" value="Unplaced"/>
</dbReference>
<accession>A0A6P6FA76</accession>
<sequence>MLLVFSGVLLHNRFCRLTTSINNNGKINCNDIGDVVSQCGQGRRLQSTKEGEKLKLNDRRASGLMAYPRIGRSDVPIPNLNFNRRHANEPDTDFQFYSPEFDSVSDKDYEDVRNTAPGSLGRSMNLKHADKFPKEASWLISDRIRSPKDYQLWQKIDDGRFVYPGSLLLTQDSRNIQPSGYTPRLGRESDVDRTVCK</sequence>
<organism evidence="2 3">
    <name type="scientific">Bombus impatiens</name>
    <name type="common">Bumblebee</name>
    <dbReference type="NCBI Taxonomy" id="132113"/>
    <lineage>
        <taxon>Eukaryota</taxon>
        <taxon>Metazoa</taxon>
        <taxon>Ecdysozoa</taxon>
        <taxon>Arthropoda</taxon>
        <taxon>Hexapoda</taxon>
        <taxon>Insecta</taxon>
        <taxon>Pterygota</taxon>
        <taxon>Neoptera</taxon>
        <taxon>Endopterygota</taxon>
        <taxon>Hymenoptera</taxon>
        <taxon>Apocrita</taxon>
        <taxon>Aculeata</taxon>
        <taxon>Apoidea</taxon>
        <taxon>Anthophila</taxon>
        <taxon>Apidae</taxon>
        <taxon>Bombus</taxon>
        <taxon>Pyrobombus</taxon>
    </lineage>
</organism>
<proteinExistence type="predicted"/>
<reference evidence="3" key="1">
    <citation type="submission" date="2025-08" db="UniProtKB">
        <authorList>
            <consortium name="RefSeq"/>
        </authorList>
    </citation>
    <scope>IDENTIFICATION</scope>
</reference>
<evidence type="ECO:0000256" key="1">
    <source>
        <dbReference type="SAM" id="MobiDB-lite"/>
    </source>
</evidence>
<evidence type="ECO:0000313" key="2">
    <source>
        <dbReference type="Proteomes" id="UP000515180"/>
    </source>
</evidence>